<feature type="domain" description="RCK N-terminal" evidence="7">
    <location>
        <begin position="231"/>
        <end position="349"/>
    </location>
</feature>
<dbReference type="PROSITE" id="PS51202">
    <property type="entry name" value="RCK_C"/>
    <property type="match status" value="2"/>
</dbReference>
<dbReference type="PROSITE" id="PS51201">
    <property type="entry name" value="RCK_N"/>
    <property type="match status" value="2"/>
</dbReference>
<evidence type="ECO:0000256" key="4">
    <source>
        <dbReference type="ARBA" id="ARBA00022958"/>
    </source>
</evidence>
<keyword evidence="4" id="KW-0630">Potassium</keyword>
<dbReference type="PRINTS" id="PR00335">
    <property type="entry name" value="KUPTAKETRKA"/>
</dbReference>
<dbReference type="InterPro" id="IPR006036">
    <property type="entry name" value="K_uptake_TrkA"/>
</dbReference>
<dbReference type="InterPro" id="IPR050721">
    <property type="entry name" value="Trk_Ktr_HKT_K-transport"/>
</dbReference>
<dbReference type="GO" id="GO:0015079">
    <property type="term" value="F:potassium ion transmembrane transporter activity"/>
    <property type="evidence" value="ECO:0007669"/>
    <property type="project" value="InterPro"/>
</dbReference>
<evidence type="ECO:0000256" key="3">
    <source>
        <dbReference type="ARBA" id="ARBA00022538"/>
    </source>
</evidence>
<keyword evidence="3" id="KW-0633">Potassium transport</keyword>
<keyword evidence="5" id="KW-0520">NAD</keyword>
<comment type="caution">
    <text evidence="9">The sequence shown here is derived from an EMBL/GenBank/DDBJ whole genome shotgun (WGS) entry which is preliminary data.</text>
</comment>
<name>A0A3N1UKG7_9BACT</name>
<feature type="domain" description="RCK N-terminal" evidence="7">
    <location>
        <begin position="1"/>
        <end position="122"/>
    </location>
</feature>
<dbReference type="NCBIfam" id="NF007039">
    <property type="entry name" value="PRK09496.3-2"/>
    <property type="match status" value="1"/>
</dbReference>
<dbReference type="InterPro" id="IPR036721">
    <property type="entry name" value="RCK_C_sf"/>
</dbReference>
<dbReference type="GO" id="GO:0005886">
    <property type="term" value="C:plasma membrane"/>
    <property type="evidence" value="ECO:0007669"/>
    <property type="project" value="InterPro"/>
</dbReference>
<evidence type="ECO:0000256" key="5">
    <source>
        <dbReference type="ARBA" id="ARBA00023027"/>
    </source>
</evidence>
<dbReference type="Pfam" id="PF02254">
    <property type="entry name" value="TrkA_N"/>
    <property type="match status" value="2"/>
</dbReference>
<keyword evidence="2" id="KW-0813">Transport</keyword>
<evidence type="ECO:0000259" key="8">
    <source>
        <dbReference type="PROSITE" id="PS51202"/>
    </source>
</evidence>
<dbReference type="InterPro" id="IPR036291">
    <property type="entry name" value="NAD(P)-bd_dom_sf"/>
</dbReference>
<evidence type="ECO:0000256" key="6">
    <source>
        <dbReference type="ARBA" id="ARBA00023065"/>
    </source>
</evidence>
<evidence type="ECO:0000256" key="1">
    <source>
        <dbReference type="ARBA" id="ARBA00017378"/>
    </source>
</evidence>
<dbReference type="OrthoDB" id="9775180at2"/>
<dbReference type="Gene3D" id="3.30.70.1450">
    <property type="entry name" value="Regulator of K+ conductance, C-terminal domain"/>
    <property type="match status" value="2"/>
</dbReference>
<feature type="domain" description="RCK C-terminal" evidence="8">
    <location>
        <begin position="142"/>
        <end position="226"/>
    </location>
</feature>
<dbReference type="PANTHER" id="PTHR43833:SF5">
    <property type="entry name" value="TRK SYSTEM POTASSIUM UPTAKE PROTEIN TRKA"/>
    <property type="match status" value="1"/>
</dbReference>
<gene>
    <name evidence="9" type="ORF">EDC27_2995</name>
</gene>
<dbReference type="SUPFAM" id="SSF116726">
    <property type="entry name" value="TrkA C-terminal domain-like"/>
    <property type="match status" value="2"/>
</dbReference>
<dbReference type="Pfam" id="PF02080">
    <property type="entry name" value="TrkA_C"/>
    <property type="match status" value="2"/>
</dbReference>
<dbReference type="PANTHER" id="PTHR43833">
    <property type="entry name" value="POTASSIUM CHANNEL PROTEIN 2-RELATED-RELATED"/>
    <property type="match status" value="1"/>
</dbReference>
<dbReference type="Gene3D" id="3.40.50.720">
    <property type="entry name" value="NAD(P)-binding Rossmann-like Domain"/>
    <property type="match status" value="2"/>
</dbReference>
<keyword evidence="6" id="KW-0406">Ion transport</keyword>
<accession>A0A3N1UKG7</accession>
<dbReference type="EMBL" id="RJVA01000016">
    <property type="protein sequence ID" value="ROQ89879.1"/>
    <property type="molecule type" value="Genomic_DNA"/>
</dbReference>
<keyword evidence="10" id="KW-1185">Reference proteome</keyword>
<evidence type="ECO:0000313" key="10">
    <source>
        <dbReference type="Proteomes" id="UP000276223"/>
    </source>
</evidence>
<dbReference type="NCBIfam" id="NF007032">
    <property type="entry name" value="PRK09496.1-4"/>
    <property type="match status" value="1"/>
</dbReference>
<dbReference type="SUPFAM" id="SSF51735">
    <property type="entry name" value="NAD(P)-binding Rossmann-fold domains"/>
    <property type="match status" value="2"/>
</dbReference>
<evidence type="ECO:0000313" key="9">
    <source>
        <dbReference type="EMBL" id="ROQ89879.1"/>
    </source>
</evidence>
<evidence type="ECO:0000256" key="2">
    <source>
        <dbReference type="ARBA" id="ARBA00022448"/>
    </source>
</evidence>
<evidence type="ECO:0000259" key="7">
    <source>
        <dbReference type="PROSITE" id="PS51201"/>
    </source>
</evidence>
<proteinExistence type="predicted"/>
<feature type="domain" description="RCK C-terminal" evidence="8">
    <location>
        <begin position="368"/>
        <end position="449"/>
    </location>
</feature>
<dbReference type="AlphaFoldDB" id="A0A3N1UKG7"/>
<dbReference type="RefSeq" id="WP_123291436.1">
    <property type="nucleotide sequence ID" value="NZ_RJVA01000016.1"/>
</dbReference>
<dbReference type="InterPro" id="IPR003148">
    <property type="entry name" value="RCK_N"/>
</dbReference>
<organism evidence="9 10">
    <name type="scientific">Desulfosoma caldarium</name>
    <dbReference type="NCBI Taxonomy" id="610254"/>
    <lineage>
        <taxon>Bacteria</taxon>
        <taxon>Pseudomonadati</taxon>
        <taxon>Thermodesulfobacteriota</taxon>
        <taxon>Syntrophobacteria</taxon>
        <taxon>Syntrophobacterales</taxon>
        <taxon>Syntrophobacteraceae</taxon>
        <taxon>Desulfosoma</taxon>
    </lineage>
</organism>
<dbReference type="InterPro" id="IPR006037">
    <property type="entry name" value="RCK_C"/>
</dbReference>
<sequence length="454" mass="49875">MRVIIVGAGEVGFHIAHRLSQENKEVVVIDKNREALQRLSDLADVQTLEGSGSDPRMLQNAGIDEGQTFLAVTDSDETNLIATFYANILAPKIKKLTRIRNDAYTDFQPGLLEKHLNIDKIINPDQELVHTIEGLIAVPDAEDVWELSGGRIQLIGIRLHAGSSLNGKSLVELAQVSPQLPYIVGAIFRHETLIVPTGKDILCSGDLIYVVTDKKHRHDVLSFFGCREKPPENILIIGGGNIGLRLAKQLEARDLRVRLLEKDRRRCNVLSQALNKTIVLHGDGTDQAILLEENIAHMDTIVTLTGDEETNMLCSLLVQRLGAQRIITRLSKFAYMPIAQAVGLGRVVNPRLSAINSILQHVRRGKILSAVSLRGEEAEVLEAEAVADSPLVGRPLREVKFPKGALVLAVVRDHEIEIATGKTVISAGDRVVVLCSRTAVSSVEKYLSVRVKHQ</sequence>
<dbReference type="Proteomes" id="UP000276223">
    <property type="component" value="Unassembled WGS sequence"/>
</dbReference>
<dbReference type="NCBIfam" id="NF007031">
    <property type="entry name" value="PRK09496.1-2"/>
    <property type="match status" value="1"/>
</dbReference>
<reference evidence="9 10" key="1">
    <citation type="submission" date="2018-11" db="EMBL/GenBank/DDBJ databases">
        <title>Genomic Encyclopedia of Type Strains, Phase IV (KMG-IV): sequencing the most valuable type-strain genomes for metagenomic binning, comparative biology and taxonomic classification.</title>
        <authorList>
            <person name="Goeker M."/>
        </authorList>
    </citation>
    <scope>NUCLEOTIDE SEQUENCE [LARGE SCALE GENOMIC DNA]</scope>
    <source>
        <strain evidence="9 10">DSM 22027</strain>
    </source>
</reference>
<protein>
    <recommendedName>
        <fullName evidence="1">Trk system potassium uptake protein TrkA</fullName>
    </recommendedName>
</protein>